<accession>A0ABX5N1V0</accession>
<evidence type="ECO:0000313" key="2">
    <source>
        <dbReference type="Proteomes" id="UP000247698"/>
    </source>
</evidence>
<sequence length="73" mass="8877">MTRIKTTEKASDWDTIYNRMFQKRAVERFNYDCINGIGAFDRREKEQLKELHKFFVELEKESDSNARRPVIYI</sequence>
<organism evidence="1 2">
    <name type="scientific">Lactobacillus melliventris</name>
    <dbReference type="NCBI Taxonomy" id="1218507"/>
    <lineage>
        <taxon>Bacteria</taxon>
        <taxon>Bacillati</taxon>
        <taxon>Bacillota</taxon>
        <taxon>Bacilli</taxon>
        <taxon>Lactobacillales</taxon>
        <taxon>Lactobacillaceae</taxon>
        <taxon>Lactobacillus</taxon>
    </lineage>
</organism>
<proteinExistence type="predicted"/>
<gene>
    <name evidence="1" type="ORF">DK873_02630</name>
</gene>
<reference evidence="1 2" key="1">
    <citation type="submission" date="2018-05" db="EMBL/GenBank/DDBJ databases">
        <title>Reference genomes for bee gut microbiota database.</title>
        <authorList>
            <person name="Ellegaard K.M."/>
        </authorList>
    </citation>
    <scope>NUCLEOTIDE SEQUENCE [LARGE SCALE GENOMIC DNA]</scope>
    <source>
        <strain evidence="1 2">ESL0184</strain>
    </source>
</reference>
<evidence type="ECO:0000313" key="1">
    <source>
        <dbReference type="EMBL" id="PXY84079.1"/>
    </source>
</evidence>
<keyword evidence="2" id="KW-1185">Reference proteome</keyword>
<protein>
    <submittedName>
        <fullName evidence="1">Uncharacterized protein</fullName>
    </submittedName>
</protein>
<name>A0ABX5N1V0_9LACO</name>
<comment type="caution">
    <text evidence="1">The sequence shown here is derived from an EMBL/GenBank/DDBJ whole genome shotgun (WGS) entry which is preliminary data.</text>
</comment>
<dbReference type="Proteomes" id="UP000247698">
    <property type="component" value="Unassembled WGS sequence"/>
</dbReference>
<dbReference type="EMBL" id="QGLG01000002">
    <property type="protein sequence ID" value="PXY84079.1"/>
    <property type="molecule type" value="Genomic_DNA"/>
</dbReference>